<evidence type="ECO:0000313" key="17">
    <source>
        <dbReference type="Proteomes" id="UP001155010"/>
    </source>
</evidence>
<comment type="similarity">
    <text evidence="2 8">Belongs to the CPA3 antiporters (TC 2.A.63) subunit F family.</text>
</comment>
<evidence type="ECO:0000256" key="1">
    <source>
        <dbReference type="ARBA" id="ARBA00004651"/>
    </source>
</evidence>
<keyword evidence="5 9" id="KW-0812">Transmembrane</keyword>
<dbReference type="PANTHER" id="PTHR34702">
    <property type="entry name" value="NA(+)/H(+) ANTIPORTER SUBUNIT F1"/>
    <property type="match status" value="1"/>
</dbReference>
<name>A0A9X2U6M4_9BACT</name>
<dbReference type="Proteomes" id="UP001155010">
    <property type="component" value="Unassembled WGS sequence"/>
</dbReference>
<dbReference type="EMBL" id="JANUBB010000002">
    <property type="protein sequence ID" value="MCS3950738.1"/>
    <property type="molecule type" value="Genomic_DNA"/>
</dbReference>
<reference evidence="13" key="1">
    <citation type="submission" date="2022-08" db="EMBL/GenBank/DDBJ databases">
        <title>Genomic Encyclopedia of Type Strains, Phase V (KMG-V): Genome sequencing to study the core and pangenomes of soil and plant-associated prokaryotes.</title>
        <authorList>
            <person name="Whitman W."/>
        </authorList>
    </citation>
    <scope>NUCLEOTIDE SEQUENCE</scope>
    <source>
        <strain evidence="10">0</strain>
        <strain evidence="12">SP2016B</strain>
        <strain evidence="13">SP2017</strain>
        <strain evidence="16">SP3002</strain>
        <strain evidence="14">SP3012</strain>
        <strain evidence="15">SP3026</strain>
        <strain evidence="11">SP3049</strain>
    </source>
</reference>
<dbReference type="Proteomes" id="UP001155034">
    <property type="component" value="Unassembled WGS sequence"/>
</dbReference>
<dbReference type="Pfam" id="PF04066">
    <property type="entry name" value="MrpF_PhaF"/>
    <property type="match status" value="1"/>
</dbReference>
<evidence type="ECO:0000256" key="7">
    <source>
        <dbReference type="ARBA" id="ARBA00023136"/>
    </source>
</evidence>
<dbReference type="EMBL" id="JANUAU010000002">
    <property type="protein sequence ID" value="MCS3677014.1"/>
    <property type="molecule type" value="Genomic_DNA"/>
</dbReference>
<dbReference type="GeneID" id="83728617"/>
<feature type="transmembrane region" description="Helical" evidence="9">
    <location>
        <begin position="6"/>
        <end position="28"/>
    </location>
</feature>
<dbReference type="EMBL" id="JANUAE010000002">
    <property type="protein sequence ID" value="MCS3709246.1"/>
    <property type="molecule type" value="Genomic_DNA"/>
</dbReference>
<dbReference type="Proteomes" id="UP001155057">
    <property type="component" value="Unassembled WGS sequence"/>
</dbReference>
<dbReference type="Proteomes" id="UP001155040">
    <property type="component" value="Unassembled WGS sequence"/>
</dbReference>
<evidence type="ECO:0000256" key="9">
    <source>
        <dbReference type="SAM" id="Phobius"/>
    </source>
</evidence>
<dbReference type="EMBL" id="JANTYZ010000005">
    <property type="protein sequence ID" value="MCS3865608.1"/>
    <property type="molecule type" value="Genomic_DNA"/>
</dbReference>
<organism evidence="13 17">
    <name type="scientific">Salinibacter ruber</name>
    <dbReference type="NCBI Taxonomy" id="146919"/>
    <lineage>
        <taxon>Bacteria</taxon>
        <taxon>Pseudomonadati</taxon>
        <taxon>Rhodothermota</taxon>
        <taxon>Rhodothermia</taxon>
        <taxon>Rhodothermales</taxon>
        <taxon>Salinibacteraceae</taxon>
        <taxon>Salinibacter</taxon>
    </lineage>
</organism>
<comment type="caution">
    <text evidence="13">The sequence shown here is derived from an EMBL/GenBank/DDBJ whole genome shotgun (WGS) entry which is preliminary data.</text>
</comment>
<sequence length="103" mass="11008">MVELSGAPAWFASACLIAIALSLVMTVARLLRGPALPDRVVSLDLIAYQAVAFMLVYAVLKGQPAFLDVSLVLALVAFLGTVAFARYIEYFSVAEDTPAQKSE</sequence>
<keyword evidence="7 8" id="KW-0472">Membrane</keyword>
<evidence type="ECO:0000313" key="14">
    <source>
        <dbReference type="EMBL" id="MCS4035989.1"/>
    </source>
</evidence>
<evidence type="ECO:0000313" key="13">
    <source>
        <dbReference type="EMBL" id="MCS3950738.1"/>
    </source>
</evidence>
<dbReference type="PANTHER" id="PTHR34702:SF1">
    <property type="entry name" value="NA(+)_H(+) ANTIPORTER SUBUNIT F"/>
    <property type="match status" value="1"/>
</dbReference>
<evidence type="ECO:0000313" key="15">
    <source>
        <dbReference type="EMBL" id="MCS4121313.1"/>
    </source>
</evidence>
<accession>A0A9X2U6M4</accession>
<dbReference type="EMBL" id="JANTZM010000004">
    <property type="protein sequence ID" value="MCS4157071.1"/>
    <property type="molecule type" value="Genomic_DNA"/>
</dbReference>
<keyword evidence="8" id="KW-0050">Antiport</keyword>
<evidence type="ECO:0000313" key="11">
    <source>
        <dbReference type="EMBL" id="MCS3709246.1"/>
    </source>
</evidence>
<dbReference type="Proteomes" id="UP001155027">
    <property type="component" value="Unassembled WGS sequence"/>
</dbReference>
<dbReference type="InterPro" id="IPR007208">
    <property type="entry name" value="MrpF/PhaF-like"/>
</dbReference>
<dbReference type="Proteomes" id="UP001155144">
    <property type="component" value="Unassembled WGS sequence"/>
</dbReference>
<dbReference type="PIRSF" id="PIRSF028784">
    <property type="entry name" value="MrpF"/>
    <property type="match status" value="1"/>
</dbReference>
<evidence type="ECO:0000256" key="2">
    <source>
        <dbReference type="ARBA" id="ARBA00009212"/>
    </source>
</evidence>
<evidence type="ECO:0000256" key="8">
    <source>
        <dbReference type="PIRNR" id="PIRNR028784"/>
    </source>
</evidence>
<dbReference type="GO" id="GO:0005886">
    <property type="term" value="C:plasma membrane"/>
    <property type="evidence" value="ECO:0007669"/>
    <property type="project" value="UniProtKB-SubCell"/>
</dbReference>
<feature type="transmembrane region" description="Helical" evidence="9">
    <location>
        <begin position="40"/>
        <end position="60"/>
    </location>
</feature>
<proteinExistence type="inferred from homology"/>
<evidence type="ECO:0000256" key="5">
    <source>
        <dbReference type="ARBA" id="ARBA00022692"/>
    </source>
</evidence>
<dbReference type="GO" id="GO:0015385">
    <property type="term" value="F:sodium:proton antiporter activity"/>
    <property type="evidence" value="ECO:0007669"/>
    <property type="project" value="TreeGrafter"/>
</dbReference>
<evidence type="ECO:0000313" key="16">
    <source>
        <dbReference type="EMBL" id="MCS4157071.1"/>
    </source>
</evidence>
<comment type="subcellular location">
    <subcellularLocation>
        <location evidence="1 8">Cell membrane</location>
        <topology evidence="1 8">Multi-pass membrane protein</topology>
    </subcellularLocation>
</comment>
<keyword evidence="3 8" id="KW-0813">Transport</keyword>
<feature type="transmembrane region" description="Helical" evidence="9">
    <location>
        <begin position="66"/>
        <end position="85"/>
    </location>
</feature>
<protein>
    <submittedName>
        <fullName evidence="13">Multicomponent Na+:H+ antiporter subunit F</fullName>
    </submittedName>
</protein>
<evidence type="ECO:0000313" key="12">
    <source>
        <dbReference type="EMBL" id="MCS3865608.1"/>
    </source>
</evidence>
<evidence type="ECO:0000313" key="10">
    <source>
        <dbReference type="EMBL" id="MCS3677014.1"/>
    </source>
</evidence>
<dbReference type="AlphaFoldDB" id="A0A9X2U6M4"/>
<evidence type="ECO:0000256" key="3">
    <source>
        <dbReference type="ARBA" id="ARBA00022448"/>
    </source>
</evidence>
<keyword evidence="4 8" id="KW-1003">Cell membrane</keyword>
<dbReference type="EMBL" id="JANUBF010000005">
    <property type="protein sequence ID" value="MCS4035989.1"/>
    <property type="molecule type" value="Genomic_DNA"/>
</dbReference>
<keyword evidence="8" id="KW-0406">Ion transport</keyword>
<evidence type="ECO:0000256" key="4">
    <source>
        <dbReference type="ARBA" id="ARBA00022475"/>
    </source>
</evidence>
<dbReference type="RefSeq" id="WP_013062158.1">
    <property type="nucleotide sequence ID" value="NZ_CALTRV010000011.1"/>
</dbReference>
<keyword evidence="6 9" id="KW-1133">Transmembrane helix</keyword>
<dbReference type="Proteomes" id="UP001155110">
    <property type="component" value="Unassembled WGS sequence"/>
</dbReference>
<gene>
    <name evidence="15" type="ORF">GGP45_001655</name>
    <name evidence="11" type="ORF">GGP61_000841</name>
    <name evidence="10" type="ORF">GGP71_000921</name>
    <name evidence="12" type="ORF">GGP82_002166</name>
    <name evidence="13" type="ORF">GGP83_000672</name>
    <name evidence="16" type="ORF">GGP99_001025</name>
    <name evidence="14" type="ORF">GGQ01_001040</name>
</gene>
<dbReference type="EMBL" id="JANUBL010000002">
    <property type="protein sequence ID" value="MCS4121313.1"/>
    <property type="molecule type" value="Genomic_DNA"/>
</dbReference>
<evidence type="ECO:0000256" key="6">
    <source>
        <dbReference type="ARBA" id="ARBA00022989"/>
    </source>
</evidence>